<protein>
    <submittedName>
        <fullName evidence="3">Uncharacterized protein</fullName>
    </submittedName>
</protein>
<keyword evidence="4" id="KW-1185">Reference proteome</keyword>
<reference evidence="3 4" key="1">
    <citation type="submission" date="2023-01" db="EMBL/GenBank/DDBJ databases">
        <title>Analysis of 21 Apiospora genomes using comparative genomics revels a genus with tremendous synthesis potential of carbohydrate active enzymes and secondary metabolites.</title>
        <authorList>
            <person name="Sorensen T."/>
        </authorList>
    </citation>
    <scope>NUCLEOTIDE SEQUENCE [LARGE SCALE GENOMIC DNA]</scope>
    <source>
        <strain evidence="3 4">CBS 33761</strain>
    </source>
</reference>
<sequence>MSPAKKKTTLTPEEASAIKQDLKDRESMMKTVKSKLVDHEKSLAEATSELDRLGHQIMLLKEQYKVQKKKVAQEEGKVTKGKEGVALLEQWIDVTKGILKAPVAATPELKPTVSENEADDDNDQQLFVSSKHVSRHPLGHFSGASTRAPPITDSPEAIERTLKAMGLH</sequence>
<feature type="region of interest" description="Disordered" evidence="2">
    <location>
        <begin position="1"/>
        <end position="25"/>
    </location>
</feature>
<evidence type="ECO:0000256" key="1">
    <source>
        <dbReference type="SAM" id="Coils"/>
    </source>
</evidence>
<dbReference type="SUPFAM" id="SSF57997">
    <property type="entry name" value="Tropomyosin"/>
    <property type="match status" value="1"/>
</dbReference>
<evidence type="ECO:0000313" key="3">
    <source>
        <dbReference type="EMBL" id="KAK8039603.1"/>
    </source>
</evidence>
<evidence type="ECO:0000313" key="4">
    <source>
        <dbReference type="Proteomes" id="UP001444661"/>
    </source>
</evidence>
<feature type="coiled-coil region" evidence="1">
    <location>
        <begin position="29"/>
        <end position="63"/>
    </location>
</feature>
<comment type="caution">
    <text evidence="3">The sequence shown here is derived from an EMBL/GenBank/DDBJ whole genome shotgun (WGS) entry which is preliminary data.</text>
</comment>
<keyword evidence="1" id="KW-0175">Coiled coil</keyword>
<organism evidence="3 4">
    <name type="scientific">Apiospora rasikravindrae</name>
    <dbReference type="NCBI Taxonomy" id="990691"/>
    <lineage>
        <taxon>Eukaryota</taxon>
        <taxon>Fungi</taxon>
        <taxon>Dikarya</taxon>
        <taxon>Ascomycota</taxon>
        <taxon>Pezizomycotina</taxon>
        <taxon>Sordariomycetes</taxon>
        <taxon>Xylariomycetidae</taxon>
        <taxon>Amphisphaeriales</taxon>
        <taxon>Apiosporaceae</taxon>
        <taxon>Apiospora</taxon>
    </lineage>
</organism>
<proteinExistence type="predicted"/>
<gene>
    <name evidence="3" type="ORF">PG993_008014</name>
</gene>
<evidence type="ECO:0000256" key="2">
    <source>
        <dbReference type="SAM" id="MobiDB-lite"/>
    </source>
</evidence>
<name>A0ABR1T1F5_9PEZI</name>
<accession>A0ABR1T1F5</accession>
<dbReference type="Proteomes" id="UP001444661">
    <property type="component" value="Unassembled WGS sequence"/>
</dbReference>
<dbReference type="EMBL" id="JAQQWK010000006">
    <property type="protein sequence ID" value="KAK8039603.1"/>
    <property type="molecule type" value="Genomic_DNA"/>
</dbReference>